<comment type="caution">
    <text evidence="3">The sequence shown here is derived from an EMBL/GenBank/DDBJ whole genome shotgun (WGS) entry which is preliminary data.</text>
</comment>
<accession>A0A421B1P7</accession>
<gene>
    <name evidence="3" type="ORF">CLV68_4377</name>
</gene>
<name>A0A421B1P7_9PSEU</name>
<feature type="transmembrane region" description="Helical" evidence="1">
    <location>
        <begin position="181"/>
        <end position="201"/>
    </location>
</feature>
<dbReference type="GO" id="GO:0052621">
    <property type="term" value="F:diguanylate cyclase activity"/>
    <property type="evidence" value="ECO:0007669"/>
    <property type="project" value="TreeGrafter"/>
</dbReference>
<evidence type="ECO:0000313" key="4">
    <source>
        <dbReference type="Proteomes" id="UP000282454"/>
    </source>
</evidence>
<dbReference type="FunFam" id="3.30.70.270:FF:000001">
    <property type="entry name" value="Diguanylate cyclase domain protein"/>
    <property type="match status" value="1"/>
</dbReference>
<dbReference type="SMART" id="SM00267">
    <property type="entry name" value="GGDEF"/>
    <property type="match status" value="1"/>
</dbReference>
<dbReference type="SUPFAM" id="SSF55073">
    <property type="entry name" value="Nucleotide cyclase"/>
    <property type="match status" value="1"/>
</dbReference>
<feature type="transmembrane region" description="Helical" evidence="1">
    <location>
        <begin position="222"/>
        <end position="247"/>
    </location>
</feature>
<dbReference type="Gene3D" id="3.30.70.270">
    <property type="match status" value="1"/>
</dbReference>
<proteinExistence type="predicted"/>
<dbReference type="GO" id="GO:0043709">
    <property type="term" value="P:cell adhesion involved in single-species biofilm formation"/>
    <property type="evidence" value="ECO:0007669"/>
    <property type="project" value="TreeGrafter"/>
</dbReference>
<dbReference type="Pfam" id="PF00990">
    <property type="entry name" value="GGDEF"/>
    <property type="match status" value="1"/>
</dbReference>
<sequence length="509" mass="54258">MGGIHTGSDCRRSGIDRRVRTRPRYDELAASRFAGIPFALSRPVDGGLTGPAGARRGWVVPPRRRRRWTDEFDRPTVAMLLGTDTAAVLAVVAAVVLAPLVTTGDWGVFLVLVACALTYTELTAASEQRRRVERARRGAVEFIDQASIWYFSAAVLLPPLLAAALVVAVRLRRYRISLRPAAVWVGSTGSLLLAVTAAGLVRGALTGPALPADVTVLTTGNGLWFGAVLLLAAVAYFVVDAAVVALYRGVRFHRWDAAATFGTREDNLLMAHTLLIALGAVVAALVTPVALLAVLAVAVMETRMLGRLAARTADRDQLRVDATTDPLTGLRNRRGFDPAAAAVLAADREAGRSTAVLMLDLDRFKRWNDRLTHFGGDQVLRAVADALRASTRGGDLLARWGGEELAVVLPDTTVEQAREAAERIRTAVRRLDTSIDLPASGPRVRLGHDVPPCTVSIGVACAPEHGGDLVDLQQLADRALGAAKRGGRDRVVVIGDEVPAPGAPDTEPR</sequence>
<reference evidence="3 4" key="1">
    <citation type="submission" date="2018-10" db="EMBL/GenBank/DDBJ databases">
        <title>Genomic Encyclopedia of Archaeal and Bacterial Type Strains, Phase II (KMG-II): from individual species to whole genera.</title>
        <authorList>
            <person name="Goeker M."/>
        </authorList>
    </citation>
    <scope>NUCLEOTIDE SEQUENCE [LARGE SCALE GENOMIC DNA]</scope>
    <source>
        <strain evidence="3 4">DSM 45657</strain>
    </source>
</reference>
<keyword evidence="1" id="KW-0812">Transmembrane</keyword>
<dbReference type="InterPro" id="IPR043128">
    <property type="entry name" value="Rev_trsase/Diguanyl_cyclase"/>
</dbReference>
<evidence type="ECO:0000259" key="2">
    <source>
        <dbReference type="PROSITE" id="PS50887"/>
    </source>
</evidence>
<feature type="transmembrane region" description="Helical" evidence="1">
    <location>
        <begin position="76"/>
        <end position="100"/>
    </location>
</feature>
<feature type="transmembrane region" description="Helical" evidence="1">
    <location>
        <begin position="147"/>
        <end position="169"/>
    </location>
</feature>
<dbReference type="PROSITE" id="PS50887">
    <property type="entry name" value="GGDEF"/>
    <property type="match status" value="1"/>
</dbReference>
<feature type="transmembrane region" description="Helical" evidence="1">
    <location>
        <begin position="274"/>
        <end position="299"/>
    </location>
</feature>
<keyword evidence="1" id="KW-0472">Membrane</keyword>
<evidence type="ECO:0000313" key="3">
    <source>
        <dbReference type="EMBL" id="RLK58280.1"/>
    </source>
</evidence>
<dbReference type="GO" id="GO:1902201">
    <property type="term" value="P:negative regulation of bacterial-type flagellum-dependent cell motility"/>
    <property type="evidence" value="ECO:0007669"/>
    <property type="project" value="TreeGrafter"/>
</dbReference>
<dbReference type="AlphaFoldDB" id="A0A421B1P7"/>
<protein>
    <submittedName>
        <fullName evidence="3">Diguanylate cyclase (GGDEF)-like protein</fullName>
    </submittedName>
</protein>
<dbReference type="CDD" id="cd01949">
    <property type="entry name" value="GGDEF"/>
    <property type="match status" value="1"/>
</dbReference>
<dbReference type="EMBL" id="RCDD01000003">
    <property type="protein sequence ID" value="RLK58280.1"/>
    <property type="molecule type" value="Genomic_DNA"/>
</dbReference>
<dbReference type="PANTHER" id="PTHR45138">
    <property type="entry name" value="REGULATORY COMPONENTS OF SENSORY TRANSDUCTION SYSTEM"/>
    <property type="match status" value="1"/>
</dbReference>
<keyword evidence="4" id="KW-1185">Reference proteome</keyword>
<dbReference type="GO" id="GO:0005886">
    <property type="term" value="C:plasma membrane"/>
    <property type="evidence" value="ECO:0007669"/>
    <property type="project" value="TreeGrafter"/>
</dbReference>
<feature type="domain" description="GGDEF" evidence="2">
    <location>
        <begin position="352"/>
        <end position="496"/>
    </location>
</feature>
<dbReference type="InterPro" id="IPR050469">
    <property type="entry name" value="Diguanylate_Cyclase"/>
</dbReference>
<dbReference type="InterPro" id="IPR000160">
    <property type="entry name" value="GGDEF_dom"/>
</dbReference>
<evidence type="ECO:0000256" key="1">
    <source>
        <dbReference type="SAM" id="Phobius"/>
    </source>
</evidence>
<keyword evidence="1" id="KW-1133">Transmembrane helix</keyword>
<dbReference type="NCBIfam" id="TIGR00254">
    <property type="entry name" value="GGDEF"/>
    <property type="match status" value="1"/>
</dbReference>
<dbReference type="PANTHER" id="PTHR45138:SF9">
    <property type="entry name" value="DIGUANYLATE CYCLASE DGCM-RELATED"/>
    <property type="match status" value="1"/>
</dbReference>
<organism evidence="3 4">
    <name type="scientific">Actinokineospora cianjurensis</name>
    <dbReference type="NCBI Taxonomy" id="585224"/>
    <lineage>
        <taxon>Bacteria</taxon>
        <taxon>Bacillati</taxon>
        <taxon>Actinomycetota</taxon>
        <taxon>Actinomycetes</taxon>
        <taxon>Pseudonocardiales</taxon>
        <taxon>Pseudonocardiaceae</taxon>
        <taxon>Actinokineospora</taxon>
    </lineage>
</organism>
<dbReference type="InterPro" id="IPR029787">
    <property type="entry name" value="Nucleotide_cyclase"/>
</dbReference>
<dbReference type="OrthoDB" id="23692at2"/>
<dbReference type="RefSeq" id="WP_121392723.1">
    <property type="nucleotide sequence ID" value="NZ_RCDD01000003.1"/>
</dbReference>
<dbReference type="Proteomes" id="UP000282454">
    <property type="component" value="Unassembled WGS sequence"/>
</dbReference>